<organism evidence="7 8">
    <name type="scientific">Natronoarchaeum mannanilyticum</name>
    <dbReference type="NCBI Taxonomy" id="926360"/>
    <lineage>
        <taxon>Archaea</taxon>
        <taxon>Methanobacteriati</taxon>
        <taxon>Methanobacteriota</taxon>
        <taxon>Stenosarchaea group</taxon>
        <taxon>Halobacteria</taxon>
        <taxon>Halobacteriales</taxon>
        <taxon>Natronoarchaeaceae</taxon>
    </lineage>
</organism>
<keyword evidence="8" id="KW-1185">Reference proteome</keyword>
<dbReference type="GO" id="GO:0004794">
    <property type="term" value="F:threonine deaminase activity"/>
    <property type="evidence" value="ECO:0007669"/>
    <property type="project" value="UniProtKB-EC"/>
</dbReference>
<dbReference type="PANTHER" id="PTHR48078">
    <property type="entry name" value="THREONINE DEHYDRATASE, MITOCHONDRIAL-RELATED"/>
    <property type="match status" value="1"/>
</dbReference>
<accession>A0AAV3TEY9</accession>
<gene>
    <name evidence="7" type="primary">ilvA_2</name>
    <name evidence="7" type="ORF">GCM10009020_34160</name>
</gene>
<dbReference type="NCBIfam" id="TIGR01127">
    <property type="entry name" value="ilvA_1Cterm"/>
    <property type="match status" value="1"/>
</dbReference>
<dbReference type="Gene3D" id="3.30.70.260">
    <property type="match status" value="1"/>
</dbReference>
<dbReference type="InterPro" id="IPR045865">
    <property type="entry name" value="ACT-like_dom_sf"/>
</dbReference>
<dbReference type="RefSeq" id="WP_343775657.1">
    <property type="nucleotide sequence ID" value="NZ_BAAADV010000008.1"/>
</dbReference>
<evidence type="ECO:0000256" key="2">
    <source>
        <dbReference type="ARBA" id="ARBA00010869"/>
    </source>
</evidence>
<dbReference type="InterPro" id="IPR002912">
    <property type="entry name" value="ACT_dom"/>
</dbReference>
<dbReference type="PROSITE" id="PS51671">
    <property type="entry name" value="ACT"/>
    <property type="match status" value="1"/>
</dbReference>
<proteinExistence type="inferred from homology"/>
<dbReference type="CDD" id="cd01562">
    <property type="entry name" value="Thr-dehyd"/>
    <property type="match status" value="1"/>
</dbReference>
<dbReference type="PANTHER" id="PTHR48078:SF6">
    <property type="entry name" value="L-THREONINE DEHYDRATASE CATABOLIC TDCB"/>
    <property type="match status" value="1"/>
</dbReference>
<evidence type="ECO:0000313" key="7">
    <source>
        <dbReference type="EMBL" id="GAA0682157.1"/>
    </source>
</evidence>
<evidence type="ECO:0000313" key="8">
    <source>
        <dbReference type="Proteomes" id="UP001500420"/>
    </source>
</evidence>
<comment type="caution">
    <text evidence="7">The sequence shown here is derived from an EMBL/GenBank/DDBJ whole genome shotgun (WGS) entry which is preliminary data.</text>
</comment>
<dbReference type="GO" id="GO:0003941">
    <property type="term" value="F:L-serine ammonia-lyase activity"/>
    <property type="evidence" value="ECO:0007669"/>
    <property type="project" value="TreeGrafter"/>
</dbReference>
<sequence>MSVQLTDIQRAQNRLAGESVARETPIETSRTLDRDTDARIFLKMEHLQRTGSFKTRGAYNKLVQLEDSDGGSSVDRAIAASAGNHAQGVALAAAETGLEATIVMPTNAPQSKVDATRDYGADVELRGQDFQAAMDYAQSLVDESAVFVHAYDDPDIVAGQGTLGIEIVDQVSDVDTIVVPIGGGGLIGGISAAVAELDPSVRVIGVQAEDAATVPQSLQKGAPQTLDSVQTIADGIATGGISELTYQLIDRHVDEVVTVSDTEIAHSIRYLLERTKQMVEGAGAATVAALLSDQVDVAGETVVPVLSGGNLSATMLQRTLTHELTYRQQLVQLRVRIIDEPGRMSSISSIIADENANIRNVSHERAVDELKVGEAYLDFRIETSGGQHTQHIIQAIEDAGYEVTRLN</sequence>
<dbReference type="AlphaFoldDB" id="A0AAV3TEY9"/>
<evidence type="ECO:0000256" key="4">
    <source>
        <dbReference type="ARBA" id="ARBA00022898"/>
    </source>
</evidence>
<dbReference type="Gene3D" id="3.40.50.1100">
    <property type="match status" value="2"/>
</dbReference>
<dbReference type="EC" id="4.3.1.19" evidence="3"/>
<keyword evidence="5" id="KW-0456">Lyase</keyword>
<dbReference type="InterPro" id="IPR036052">
    <property type="entry name" value="TrpB-like_PALP_sf"/>
</dbReference>
<protein>
    <recommendedName>
        <fullName evidence="3">threonine ammonia-lyase</fullName>
        <ecNumber evidence="3">4.3.1.19</ecNumber>
    </recommendedName>
</protein>
<dbReference type="GO" id="GO:0009097">
    <property type="term" value="P:isoleucine biosynthetic process"/>
    <property type="evidence" value="ECO:0007669"/>
    <property type="project" value="TreeGrafter"/>
</dbReference>
<reference evidence="7 8" key="1">
    <citation type="journal article" date="2019" name="Int. J. Syst. Evol. Microbiol.">
        <title>The Global Catalogue of Microorganisms (GCM) 10K type strain sequencing project: providing services to taxonomists for standard genome sequencing and annotation.</title>
        <authorList>
            <consortium name="The Broad Institute Genomics Platform"/>
            <consortium name="The Broad Institute Genome Sequencing Center for Infectious Disease"/>
            <person name="Wu L."/>
            <person name="Ma J."/>
        </authorList>
    </citation>
    <scope>NUCLEOTIDE SEQUENCE [LARGE SCALE GENOMIC DNA]</scope>
    <source>
        <strain evidence="7 8">JCM 16328</strain>
    </source>
</reference>
<evidence type="ECO:0000256" key="5">
    <source>
        <dbReference type="ARBA" id="ARBA00023239"/>
    </source>
</evidence>
<dbReference type="GO" id="GO:0006565">
    <property type="term" value="P:L-serine catabolic process"/>
    <property type="evidence" value="ECO:0007669"/>
    <property type="project" value="TreeGrafter"/>
</dbReference>
<dbReference type="InterPro" id="IPR050147">
    <property type="entry name" value="Ser/Thr_Dehydratase"/>
</dbReference>
<dbReference type="GO" id="GO:0006567">
    <property type="term" value="P:L-threonine catabolic process"/>
    <property type="evidence" value="ECO:0007669"/>
    <property type="project" value="InterPro"/>
</dbReference>
<keyword evidence="4" id="KW-0663">Pyridoxal phosphate</keyword>
<dbReference type="InterPro" id="IPR044561">
    <property type="entry name" value="ACT_ThrD-II-like"/>
</dbReference>
<comment type="similarity">
    <text evidence="2">Belongs to the serine/threonine dehydratase family.</text>
</comment>
<dbReference type="Pfam" id="PF00291">
    <property type="entry name" value="PALP"/>
    <property type="match status" value="1"/>
</dbReference>
<dbReference type="Proteomes" id="UP001500420">
    <property type="component" value="Unassembled WGS sequence"/>
</dbReference>
<dbReference type="InterPro" id="IPR005789">
    <property type="entry name" value="Thr_deHydtase_catblc"/>
</dbReference>
<dbReference type="FunFam" id="3.40.50.1100:FF:000005">
    <property type="entry name" value="Threonine dehydratase catabolic"/>
    <property type="match status" value="1"/>
</dbReference>
<evidence type="ECO:0000256" key="1">
    <source>
        <dbReference type="ARBA" id="ARBA00001933"/>
    </source>
</evidence>
<comment type="cofactor">
    <cofactor evidence="1">
        <name>pyridoxal 5'-phosphate</name>
        <dbReference type="ChEBI" id="CHEBI:597326"/>
    </cofactor>
</comment>
<feature type="domain" description="ACT" evidence="6">
    <location>
        <begin position="332"/>
        <end position="407"/>
    </location>
</feature>
<dbReference type="SUPFAM" id="SSF53686">
    <property type="entry name" value="Tryptophan synthase beta subunit-like PLP-dependent enzymes"/>
    <property type="match status" value="1"/>
</dbReference>
<name>A0AAV3TEY9_9EURY</name>
<evidence type="ECO:0000256" key="3">
    <source>
        <dbReference type="ARBA" id="ARBA00012096"/>
    </source>
</evidence>
<dbReference type="InterPro" id="IPR001926">
    <property type="entry name" value="TrpB-like_PALP"/>
</dbReference>
<dbReference type="Pfam" id="PF01842">
    <property type="entry name" value="ACT"/>
    <property type="match status" value="1"/>
</dbReference>
<dbReference type="CDD" id="cd04886">
    <property type="entry name" value="ACT_ThrD-II-like"/>
    <property type="match status" value="1"/>
</dbReference>
<dbReference type="EMBL" id="BAAADV010000008">
    <property type="protein sequence ID" value="GAA0682157.1"/>
    <property type="molecule type" value="Genomic_DNA"/>
</dbReference>
<dbReference type="FunFam" id="3.40.50.1100:FF:000007">
    <property type="entry name" value="L-threonine dehydratase catabolic TdcB"/>
    <property type="match status" value="1"/>
</dbReference>
<dbReference type="SUPFAM" id="SSF55021">
    <property type="entry name" value="ACT-like"/>
    <property type="match status" value="1"/>
</dbReference>
<evidence type="ECO:0000259" key="6">
    <source>
        <dbReference type="PROSITE" id="PS51671"/>
    </source>
</evidence>